<feature type="domain" description="Fibronectin type-III" evidence="1">
    <location>
        <begin position="31"/>
        <end position="118"/>
    </location>
</feature>
<name>A0A2U3KY00_9FIRM</name>
<dbReference type="Proteomes" id="UP000238916">
    <property type="component" value="Unassembled WGS sequence"/>
</dbReference>
<proteinExistence type="predicted"/>
<evidence type="ECO:0000313" key="3">
    <source>
        <dbReference type="Proteomes" id="UP000238916"/>
    </source>
</evidence>
<reference evidence="3" key="1">
    <citation type="submission" date="2018-02" db="EMBL/GenBank/DDBJ databases">
        <authorList>
            <person name="Hausmann B."/>
        </authorList>
    </citation>
    <scope>NUCLEOTIDE SEQUENCE [LARGE SCALE GENOMIC DNA]</scope>
    <source>
        <strain evidence="3">Peat soil MAG SbF1</strain>
    </source>
</reference>
<evidence type="ECO:0000259" key="1">
    <source>
        <dbReference type="PROSITE" id="PS50853"/>
    </source>
</evidence>
<organism evidence="2 3">
    <name type="scientific">Candidatus Desulfosporosinus infrequens</name>
    <dbReference type="NCBI Taxonomy" id="2043169"/>
    <lineage>
        <taxon>Bacteria</taxon>
        <taxon>Bacillati</taxon>
        <taxon>Bacillota</taxon>
        <taxon>Clostridia</taxon>
        <taxon>Eubacteriales</taxon>
        <taxon>Desulfitobacteriaceae</taxon>
        <taxon>Desulfosporosinus</taxon>
    </lineage>
</organism>
<dbReference type="SUPFAM" id="SSF49265">
    <property type="entry name" value="Fibronectin type III"/>
    <property type="match status" value="1"/>
</dbReference>
<dbReference type="InterPro" id="IPR003961">
    <property type="entry name" value="FN3_dom"/>
</dbReference>
<evidence type="ECO:0000313" key="2">
    <source>
        <dbReference type="EMBL" id="SPF44566.1"/>
    </source>
</evidence>
<dbReference type="SMART" id="SM00060">
    <property type="entry name" value="FN3"/>
    <property type="match status" value="1"/>
</dbReference>
<accession>A0A2U3KY00</accession>
<dbReference type="PROSITE" id="PS50853">
    <property type="entry name" value="FN3"/>
    <property type="match status" value="1"/>
</dbReference>
<dbReference type="CDD" id="cd00063">
    <property type="entry name" value="FN3"/>
    <property type="match status" value="1"/>
</dbReference>
<dbReference type="InterPro" id="IPR036116">
    <property type="entry name" value="FN3_sf"/>
</dbReference>
<dbReference type="Gene3D" id="2.60.40.10">
    <property type="entry name" value="Immunoglobulins"/>
    <property type="match status" value="1"/>
</dbReference>
<sequence length="292" mass="29742">MVTGLGSVDVSELVTMLGSLQSTTGSTIVGTPSGLIATPTNATQINLTWSTVSAADSYKVYRSTSASGSYTQIGNPSTTTFSDTGLNPKTTYYYKVSAVGTSGEGQQSNPISAVTPAAKLNYNIGDSLDITGLVVTGTYSDGSTEIESITPGNVTGFDSAVAVTNQILTITVSGETVTYNVQIGAPVSVGNIPVGTVIFSNGQALSLGYANNPAHTAEVMQDVISSGNIYVITFAGQIINNSTSVILTNLSVLPAVTYKDANGNIEHFAAGDGPEVTVSDNVVVTVGASAIK</sequence>
<dbReference type="InterPro" id="IPR013783">
    <property type="entry name" value="Ig-like_fold"/>
</dbReference>
<dbReference type="Pfam" id="PF07523">
    <property type="entry name" value="Big_3"/>
    <property type="match status" value="1"/>
</dbReference>
<dbReference type="Gene3D" id="2.60.40.3630">
    <property type="match status" value="1"/>
</dbReference>
<gene>
    <name evidence="2" type="ORF">SBF1_310049</name>
</gene>
<protein>
    <recommendedName>
        <fullName evidence="1">Fibronectin type-III domain-containing protein</fullName>
    </recommendedName>
</protein>
<dbReference type="InterPro" id="IPR022038">
    <property type="entry name" value="Ig-like_bact"/>
</dbReference>
<dbReference type="AlphaFoldDB" id="A0A2U3KY00"/>
<dbReference type="EMBL" id="OMOF01000235">
    <property type="protein sequence ID" value="SPF44566.1"/>
    <property type="molecule type" value="Genomic_DNA"/>
</dbReference>
<dbReference type="Pfam" id="PF00041">
    <property type="entry name" value="fn3"/>
    <property type="match status" value="1"/>
</dbReference>